<proteinExistence type="predicted"/>
<dbReference type="AlphaFoldDB" id="A0A6A6CG36"/>
<gene>
    <name evidence="2" type="ORF">M409DRAFT_23409</name>
</gene>
<protein>
    <submittedName>
        <fullName evidence="2">Uncharacterized protein</fullName>
    </submittedName>
</protein>
<dbReference type="GeneID" id="54560051"/>
<feature type="compositionally biased region" description="Polar residues" evidence="1">
    <location>
        <begin position="608"/>
        <end position="646"/>
    </location>
</feature>
<feature type="compositionally biased region" description="Polar residues" evidence="1">
    <location>
        <begin position="303"/>
        <end position="316"/>
    </location>
</feature>
<dbReference type="Proteomes" id="UP000799537">
    <property type="component" value="Unassembled WGS sequence"/>
</dbReference>
<feature type="region of interest" description="Disordered" evidence="1">
    <location>
        <begin position="1"/>
        <end position="79"/>
    </location>
</feature>
<evidence type="ECO:0000313" key="2">
    <source>
        <dbReference type="EMBL" id="KAF2166217.1"/>
    </source>
</evidence>
<feature type="compositionally biased region" description="Polar residues" evidence="1">
    <location>
        <begin position="493"/>
        <end position="519"/>
    </location>
</feature>
<organism evidence="2 3">
    <name type="scientific">Zasmidium cellare ATCC 36951</name>
    <dbReference type="NCBI Taxonomy" id="1080233"/>
    <lineage>
        <taxon>Eukaryota</taxon>
        <taxon>Fungi</taxon>
        <taxon>Dikarya</taxon>
        <taxon>Ascomycota</taxon>
        <taxon>Pezizomycotina</taxon>
        <taxon>Dothideomycetes</taxon>
        <taxon>Dothideomycetidae</taxon>
        <taxon>Mycosphaerellales</taxon>
        <taxon>Mycosphaerellaceae</taxon>
        <taxon>Zasmidium</taxon>
    </lineage>
</organism>
<sequence length="664" mass="73898">MAARYASESDGDDDFHSLSLHPSDHGDDDTDADIDEDSDPAMAPPIHPIPSFQGAFEESIVESTDDDPSSNPSLPQDAEMRRRKLLEAQRYEDFRKTRWRQKPDAKHHPFLKLMAQIVFGMHLLQQEQAKSNEEVVRILQNHVNEVDSFLERTSEDFDLAIKDIEERIRYLKLPMQHMEVFAVMLDDKKFRNDLLNGNEKIEKIIGRTAKAMNDAVFDITSGIESTKELGVYLTNVENTWPLNNIEIADVFGAMRGNEQGWLKYLNDLLTKSKNLNNDLVTLGNVIGEINKLAGAASRRNKPQSRNDSPATQQSGGCSPGVRSKFAKETIAYRKPGPWLDKPLPQEPDTNGGAVNVTMSKPHPVPFDTRYEQPRRTAPVPRSRSSSNTNRSPPRSRPRTAVQSAGPRNARGSSKDNIRELADFLRHSGPLRSNPPEVVSNKKPGRSQSQSASEMMKVSAPRGSQEVRRSRSQGNIAIAKEPTKSIPRKPVGSGSPQTQIKLVPQAGTQKTEVPSITNGFSRRLSRKIRNLPTPIRHTPKPETISRPIDSAYSSTPEKDRKRSTSSPTYFTTDTDKDLPPEPEKDDTAAGHGTPPGSRLGLFPKDTGPLTPSQASFRSKDNTPNSKGWETSTDNSPKTHSSKASRTLSIRRFFSHRKTESQSVAV</sequence>
<feature type="compositionally biased region" description="Acidic residues" evidence="1">
    <location>
        <begin position="26"/>
        <end position="39"/>
    </location>
</feature>
<dbReference type="RefSeq" id="XP_033667106.1">
    <property type="nucleotide sequence ID" value="XM_033806779.1"/>
</dbReference>
<keyword evidence="3" id="KW-1185">Reference proteome</keyword>
<name>A0A6A6CG36_ZASCE</name>
<evidence type="ECO:0000313" key="3">
    <source>
        <dbReference type="Proteomes" id="UP000799537"/>
    </source>
</evidence>
<dbReference type="OrthoDB" id="5389734at2759"/>
<reference evidence="2" key="1">
    <citation type="journal article" date="2020" name="Stud. Mycol.">
        <title>101 Dothideomycetes genomes: a test case for predicting lifestyles and emergence of pathogens.</title>
        <authorList>
            <person name="Haridas S."/>
            <person name="Albert R."/>
            <person name="Binder M."/>
            <person name="Bloem J."/>
            <person name="Labutti K."/>
            <person name="Salamov A."/>
            <person name="Andreopoulos B."/>
            <person name="Baker S."/>
            <person name="Barry K."/>
            <person name="Bills G."/>
            <person name="Bluhm B."/>
            <person name="Cannon C."/>
            <person name="Castanera R."/>
            <person name="Culley D."/>
            <person name="Daum C."/>
            <person name="Ezra D."/>
            <person name="Gonzalez J."/>
            <person name="Henrissat B."/>
            <person name="Kuo A."/>
            <person name="Liang C."/>
            <person name="Lipzen A."/>
            <person name="Lutzoni F."/>
            <person name="Magnuson J."/>
            <person name="Mondo S."/>
            <person name="Nolan M."/>
            <person name="Ohm R."/>
            <person name="Pangilinan J."/>
            <person name="Park H.-J."/>
            <person name="Ramirez L."/>
            <person name="Alfaro M."/>
            <person name="Sun H."/>
            <person name="Tritt A."/>
            <person name="Yoshinaga Y."/>
            <person name="Zwiers L.-H."/>
            <person name="Turgeon B."/>
            <person name="Goodwin S."/>
            <person name="Spatafora J."/>
            <person name="Crous P."/>
            <person name="Grigoriev I."/>
        </authorList>
    </citation>
    <scope>NUCLEOTIDE SEQUENCE</scope>
    <source>
        <strain evidence="2">ATCC 36951</strain>
    </source>
</reference>
<feature type="compositionally biased region" description="Low complexity" evidence="1">
    <location>
        <begin position="380"/>
        <end position="392"/>
    </location>
</feature>
<accession>A0A6A6CG36</accession>
<feature type="compositionally biased region" description="Basic and acidic residues" evidence="1">
    <location>
        <begin position="572"/>
        <end position="587"/>
    </location>
</feature>
<dbReference type="EMBL" id="ML993597">
    <property type="protein sequence ID" value="KAF2166217.1"/>
    <property type="molecule type" value="Genomic_DNA"/>
</dbReference>
<feature type="compositionally biased region" description="Acidic residues" evidence="1">
    <location>
        <begin position="59"/>
        <end position="68"/>
    </location>
</feature>
<feature type="region of interest" description="Disordered" evidence="1">
    <location>
        <begin position="294"/>
        <end position="664"/>
    </location>
</feature>
<feature type="compositionally biased region" description="Basic and acidic residues" evidence="1">
    <location>
        <begin position="412"/>
        <end position="425"/>
    </location>
</feature>
<evidence type="ECO:0000256" key="1">
    <source>
        <dbReference type="SAM" id="MobiDB-lite"/>
    </source>
</evidence>